<sequence>MEVVKPVDHSGIQTPDRLFEGVHLHNITRYSSQDHRISEKLSLISMNGNDRLMDKDGKPEEIDTLPYTAGVLSIFIALFFLFGLIGAAIKEARDRKRDERKGMVAPLLVRSLQTFVRPAGFDVDKLGRNMFDGTFCEMGRIPPSVSVLSQTQNSDPTLMLPGLSSKSSNFDIHSLRKLRPHLEPDIFVSIISQEITVQPKGKSEPKKKKGYNNPSFELENIGQASSSKAATRF</sequence>
<dbReference type="EMBL" id="FJ147297">
    <property type="protein sequence ID" value="ACJ25171.1"/>
    <property type="molecule type" value="mRNA"/>
</dbReference>
<dbReference type="AlphaFoldDB" id="B7TA05"/>
<feature type="transmembrane region" description="Helical" evidence="2">
    <location>
        <begin position="67"/>
        <end position="89"/>
    </location>
</feature>
<name>B7TA05_ARTSF</name>
<feature type="compositionally biased region" description="Polar residues" evidence="1">
    <location>
        <begin position="222"/>
        <end position="233"/>
    </location>
</feature>
<protein>
    <submittedName>
        <fullName evidence="3">Uncharacterized protein</fullName>
    </submittedName>
</protein>
<proteinExistence type="evidence at transcript level"/>
<keyword evidence="2" id="KW-0812">Transmembrane</keyword>
<accession>B7TA05</accession>
<evidence type="ECO:0000256" key="1">
    <source>
        <dbReference type="SAM" id="MobiDB-lite"/>
    </source>
</evidence>
<evidence type="ECO:0000256" key="2">
    <source>
        <dbReference type="SAM" id="Phobius"/>
    </source>
</evidence>
<feature type="region of interest" description="Disordered" evidence="1">
    <location>
        <begin position="198"/>
        <end position="233"/>
    </location>
</feature>
<evidence type="ECO:0000313" key="3">
    <source>
        <dbReference type="EMBL" id="ACJ25171.1"/>
    </source>
</evidence>
<keyword evidence="2" id="KW-0472">Membrane</keyword>
<keyword evidence="2" id="KW-1133">Transmembrane helix</keyword>
<reference evidence="3" key="1">
    <citation type="submission" date="2008-08" db="EMBL/GenBank/DDBJ databases">
        <authorList>
            <person name="Cordrey M."/>
            <person name="Fung-Kee-Fung L."/>
            <person name="Vershon A.K."/>
            <person name="Nemeroff M.E."/>
        </authorList>
    </citation>
    <scope>NUCLEOTIDE SEQUENCE</scope>
</reference>
<organism evidence="3">
    <name type="scientific">Artemia franciscana</name>
    <name type="common">Brine shrimp</name>
    <name type="synonym">Artemia sanfranciscana</name>
    <dbReference type="NCBI Taxonomy" id="6661"/>
    <lineage>
        <taxon>Eukaryota</taxon>
        <taxon>Metazoa</taxon>
        <taxon>Ecdysozoa</taxon>
        <taxon>Arthropoda</taxon>
        <taxon>Crustacea</taxon>
        <taxon>Branchiopoda</taxon>
        <taxon>Anostraca</taxon>
        <taxon>Artemiidae</taxon>
        <taxon>Artemia</taxon>
    </lineage>
</organism>